<sequence>MRFFISCFGGAADPITATKPVVLPPSRTLRRKSHWRPALGSISEETAPPHRERTAMEASAGHVKKSDNSATTKSHRRHSHENCDYGCRRVIMPAMPAFSPTPFMF</sequence>
<gene>
    <name evidence="2" type="ORF">PHAVU_005G089500g</name>
</gene>
<dbReference type="Proteomes" id="UP000000226">
    <property type="component" value="Chromosome 5"/>
</dbReference>
<dbReference type="OMA" id="KSHWRPA"/>
<accession>V7BX90</accession>
<proteinExistence type="predicted"/>
<feature type="region of interest" description="Disordered" evidence="1">
    <location>
        <begin position="28"/>
        <end position="81"/>
    </location>
</feature>
<dbReference type="PANTHER" id="PTHR35318">
    <property type="entry name" value="BNAA10G08410D PROTEIN"/>
    <property type="match status" value="1"/>
</dbReference>
<name>V7BX90_PHAVU</name>
<dbReference type="Gramene" id="ESW21668">
    <property type="protein sequence ID" value="ESW21668"/>
    <property type="gene ID" value="PHAVU_005G089500g"/>
</dbReference>
<protein>
    <submittedName>
        <fullName evidence="2">Uncharacterized protein</fullName>
    </submittedName>
</protein>
<organism evidence="2 3">
    <name type="scientific">Phaseolus vulgaris</name>
    <name type="common">Kidney bean</name>
    <name type="synonym">French bean</name>
    <dbReference type="NCBI Taxonomy" id="3885"/>
    <lineage>
        <taxon>Eukaryota</taxon>
        <taxon>Viridiplantae</taxon>
        <taxon>Streptophyta</taxon>
        <taxon>Embryophyta</taxon>
        <taxon>Tracheophyta</taxon>
        <taxon>Spermatophyta</taxon>
        <taxon>Magnoliopsida</taxon>
        <taxon>eudicotyledons</taxon>
        <taxon>Gunneridae</taxon>
        <taxon>Pentapetalae</taxon>
        <taxon>rosids</taxon>
        <taxon>fabids</taxon>
        <taxon>Fabales</taxon>
        <taxon>Fabaceae</taxon>
        <taxon>Papilionoideae</taxon>
        <taxon>50 kb inversion clade</taxon>
        <taxon>NPAAA clade</taxon>
        <taxon>indigoferoid/millettioid clade</taxon>
        <taxon>Phaseoleae</taxon>
        <taxon>Phaseolus</taxon>
    </lineage>
</organism>
<dbReference type="PANTHER" id="PTHR35318:SF2">
    <property type="entry name" value="OS08G0138900 PROTEIN"/>
    <property type="match status" value="1"/>
</dbReference>
<reference evidence="3" key="1">
    <citation type="journal article" date="2014" name="Nat. Genet.">
        <title>A reference genome for common bean and genome-wide analysis of dual domestications.</title>
        <authorList>
            <person name="Schmutz J."/>
            <person name="McClean P.E."/>
            <person name="Mamidi S."/>
            <person name="Wu G.A."/>
            <person name="Cannon S.B."/>
            <person name="Grimwood J."/>
            <person name="Jenkins J."/>
            <person name="Shu S."/>
            <person name="Song Q."/>
            <person name="Chavarro C."/>
            <person name="Torres-Torres M."/>
            <person name="Geffroy V."/>
            <person name="Moghaddam S.M."/>
            <person name="Gao D."/>
            <person name="Abernathy B."/>
            <person name="Barry K."/>
            <person name="Blair M."/>
            <person name="Brick M.A."/>
            <person name="Chovatia M."/>
            <person name="Gepts P."/>
            <person name="Goodstein D.M."/>
            <person name="Gonzales M."/>
            <person name="Hellsten U."/>
            <person name="Hyten D.L."/>
            <person name="Jia G."/>
            <person name="Kelly J.D."/>
            <person name="Kudrna D."/>
            <person name="Lee R."/>
            <person name="Richard M.M."/>
            <person name="Miklas P.N."/>
            <person name="Osorno J.M."/>
            <person name="Rodrigues J."/>
            <person name="Thareau V."/>
            <person name="Urrea C.A."/>
            <person name="Wang M."/>
            <person name="Yu Y."/>
            <person name="Zhang M."/>
            <person name="Wing R.A."/>
            <person name="Cregan P.B."/>
            <person name="Rokhsar D.S."/>
            <person name="Jackson S.A."/>
        </authorList>
    </citation>
    <scope>NUCLEOTIDE SEQUENCE [LARGE SCALE GENOMIC DNA]</scope>
    <source>
        <strain evidence="3">cv. G19833</strain>
    </source>
</reference>
<dbReference type="OrthoDB" id="1917265at2759"/>
<dbReference type="EMBL" id="CM002292">
    <property type="protein sequence ID" value="ESW21668.1"/>
    <property type="molecule type" value="Genomic_DNA"/>
</dbReference>
<evidence type="ECO:0000313" key="3">
    <source>
        <dbReference type="Proteomes" id="UP000000226"/>
    </source>
</evidence>
<dbReference type="AlphaFoldDB" id="V7BX90"/>
<evidence type="ECO:0000313" key="2">
    <source>
        <dbReference type="EMBL" id="ESW21668.1"/>
    </source>
</evidence>
<keyword evidence="3" id="KW-1185">Reference proteome</keyword>
<evidence type="ECO:0000256" key="1">
    <source>
        <dbReference type="SAM" id="MobiDB-lite"/>
    </source>
</evidence>